<dbReference type="InterPro" id="IPR001841">
    <property type="entry name" value="Znf_RING"/>
</dbReference>
<evidence type="ECO:0000259" key="5">
    <source>
        <dbReference type="PROSITE" id="PS50089"/>
    </source>
</evidence>
<keyword evidence="1 3" id="KW-0479">Metal-binding</keyword>
<evidence type="ECO:0000256" key="3">
    <source>
        <dbReference type="PROSITE-ProRule" id="PRU00175"/>
    </source>
</evidence>
<evidence type="ECO:0000256" key="1">
    <source>
        <dbReference type="ARBA" id="ARBA00022771"/>
    </source>
</evidence>
<sequence>MPSPPLMLLCAAGVGLAALLYYYFASREQEVAASYGAGAGAGPRNRRRSRNGTRYEVEECSICQDLVLSPPSLRTLACGHSFHRRCIEKWQEVNLFALLLPILQHVLTAGNRYNFVKPDSDVTYVAKALFDSEF</sequence>
<keyword evidence="4" id="KW-1133">Transmembrane helix</keyword>
<dbReference type="PROSITE" id="PS50089">
    <property type="entry name" value="ZF_RING_2"/>
    <property type="match status" value="1"/>
</dbReference>
<keyword evidence="4" id="KW-0812">Transmembrane</keyword>
<feature type="transmembrane region" description="Helical" evidence="4">
    <location>
        <begin position="6"/>
        <end position="24"/>
    </location>
</feature>
<evidence type="ECO:0000313" key="6">
    <source>
        <dbReference type="EMBL" id="KAK3925481.1"/>
    </source>
</evidence>
<proteinExistence type="predicted"/>
<keyword evidence="4" id="KW-0472">Membrane</keyword>
<keyword evidence="1 3" id="KW-0863">Zinc-finger</keyword>
<dbReference type="AlphaFoldDB" id="A0AAE1HQ56"/>
<dbReference type="InterPro" id="IPR013083">
    <property type="entry name" value="Znf_RING/FYVE/PHD"/>
</dbReference>
<dbReference type="SUPFAM" id="SSF57850">
    <property type="entry name" value="RING/U-box"/>
    <property type="match status" value="1"/>
</dbReference>
<dbReference type="Gene3D" id="3.30.40.10">
    <property type="entry name" value="Zinc/RING finger domain, C3HC4 (zinc finger)"/>
    <property type="match status" value="1"/>
</dbReference>
<reference evidence="6" key="2">
    <citation type="journal article" date="2023" name="BMC Genomics">
        <title>Pest status, molecular evolution, and epigenetic factors derived from the genome assembly of Frankliniella fusca, a thysanopteran phytovirus vector.</title>
        <authorList>
            <person name="Catto M.A."/>
            <person name="Labadie P.E."/>
            <person name="Jacobson A.L."/>
            <person name="Kennedy G.G."/>
            <person name="Srinivasan R."/>
            <person name="Hunt B.G."/>
        </authorList>
    </citation>
    <scope>NUCLEOTIDE SEQUENCE</scope>
    <source>
        <strain evidence="6">PL_HMW_Pooled</strain>
    </source>
</reference>
<protein>
    <submittedName>
        <fullName evidence="6">E3 ubiquitin-protein ligase MBR1</fullName>
    </submittedName>
</protein>
<evidence type="ECO:0000256" key="4">
    <source>
        <dbReference type="SAM" id="Phobius"/>
    </source>
</evidence>
<evidence type="ECO:0000313" key="7">
    <source>
        <dbReference type="Proteomes" id="UP001219518"/>
    </source>
</evidence>
<dbReference type="Pfam" id="PF13639">
    <property type="entry name" value="zf-RING_2"/>
    <property type="match status" value="1"/>
</dbReference>
<keyword evidence="2" id="KW-0862">Zinc</keyword>
<keyword evidence="7" id="KW-1185">Reference proteome</keyword>
<accession>A0AAE1HQ56</accession>
<organism evidence="6 7">
    <name type="scientific">Frankliniella fusca</name>
    <dbReference type="NCBI Taxonomy" id="407009"/>
    <lineage>
        <taxon>Eukaryota</taxon>
        <taxon>Metazoa</taxon>
        <taxon>Ecdysozoa</taxon>
        <taxon>Arthropoda</taxon>
        <taxon>Hexapoda</taxon>
        <taxon>Insecta</taxon>
        <taxon>Pterygota</taxon>
        <taxon>Neoptera</taxon>
        <taxon>Paraneoptera</taxon>
        <taxon>Thysanoptera</taxon>
        <taxon>Terebrantia</taxon>
        <taxon>Thripoidea</taxon>
        <taxon>Thripidae</taxon>
        <taxon>Frankliniella</taxon>
    </lineage>
</organism>
<evidence type="ECO:0000256" key="2">
    <source>
        <dbReference type="ARBA" id="ARBA00022833"/>
    </source>
</evidence>
<gene>
    <name evidence="6" type="ORF">KUF71_013688</name>
</gene>
<dbReference type="EMBL" id="JAHWGI010001227">
    <property type="protein sequence ID" value="KAK3925481.1"/>
    <property type="molecule type" value="Genomic_DNA"/>
</dbReference>
<name>A0AAE1HQ56_9NEOP</name>
<dbReference type="GO" id="GO:0008270">
    <property type="term" value="F:zinc ion binding"/>
    <property type="evidence" value="ECO:0007669"/>
    <property type="project" value="UniProtKB-KW"/>
</dbReference>
<dbReference type="Proteomes" id="UP001219518">
    <property type="component" value="Unassembled WGS sequence"/>
</dbReference>
<dbReference type="CDD" id="cd16448">
    <property type="entry name" value="RING-H2"/>
    <property type="match status" value="1"/>
</dbReference>
<reference evidence="6" key="1">
    <citation type="submission" date="2021-07" db="EMBL/GenBank/DDBJ databases">
        <authorList>
            <person name="Catto M.A."/>
            <person name="Jacobson A."/>
            <person name="Kennedy G."/>
            <person name="Labadie P."/>
            <person name="Hunt B.G."/>
            <person name="Srinivasan R."/>
        </authorList>
    </citation>
    <scope>NUCLEOTIDE SEQUENCE</scope>
    <source>
        <strain evidence="6">PL_HMW_Pooled</strain>
        <tissue evidence="6">Head</tissue>
    </source>
</reference>
<comment type="caution">
    <text evidence="6">The sequence shown here is derived from an EMBL/GenBank/DDBJ whole genome shotgun (WGS) entry which is preliminary data.</text>
</comment>
<feature type="domain" description="RING-type" evidence="5">
    <location>
        <begin position="60"/>
        <end position="90"/>
    </location>
</feature>